<dbReference type="InterPro" id="IPR036259">
    <property type="entry name" value="MFS_trans_sf"/>
</dbReference>
<keyword evidence="3 6" id="KW-0812">Transmembrane</keyword>
<dbReference type="Pfam" id="PF07690">
    <property type="entry name" value="MFS_1"/>
    <property type="match status" value="1"/>
</dbReference>
<feature type="domain" description="Major facilitator superfamily (MFS) profile" evidence="7">
    <location>
        <begin position="60"/>
        <end position="502"/>
    </location>
</feature>
<protein>
    <recommendedName>
        <fullName evidence="7">Major facilitator superfamily (MFS) profile domain-containing protein</fullName>
    </recommendedName>
</protein>
<keyword evidence="9" id="KW-1185">Reference proteome</keyword>
<name>A0A8H7SQU5_9FUNG</name>
<dbReference type="PANTHER" id="PTHR23501:SF191">
    <property type="entry name" value="VACUOLAR BASIC AMINO ACID TRANSPORTER 4"/>
    <property type="match status" value="1"/>
</dbReference>
<feature type="transmembrane region" description="Helical" evidence="6">
    <location>
        <begin position="479"/>
        <end position="497"/>
    </location>
</feature>
<sequence>MTLPIHEQEPLLTDSSQNRSNYVVTKDLDEESLGDNKIVDEHDAEYIINNRLGNVSLFMVTFCLSMSGFLAAVDTSIVTTIFNEIGTEFKSSNLSVWIMTSYMLSTSALQPLYGKLSDIFGRKSTLVAILCFFLIGSGLCGMANSMVQMSIARAIAGLGGGGLMTMASVVIHDLIPMRSRGKYQSYVNMAQTVGTTIGAPLGGFINDYFENYNLVRGARTRDNLSKKLEQIDFVGAILLLIANLSFVTGASLGGNTHDWNDPVIVTLLSTAVSFFFFFGLYEFNWAKHPLVSRSLIKNRNVVAVCYNASSAGLWVLPRTAMVGFGCWLAGKYLGMTGRYKNFLVSILVLQLLAAVGTLSWKIDTSIAFRLLCMNMEGFCFGVVLVATMVALVADITHFETASATSMIFLCRSTGWLSGSTVTAAILQSSFKNNLSKKITGPEAADIIEFVRTSITKLRTLAPEIQVVVITSLEQAMHPALGYGVACSALCFIVTLFMRDCQLGAK</sequence>
<dbReference type="GO" id="GO:0012505">
    <property type="term" value="C:endomembrane system"/>
    <property type="evidence" value="ECO:0007669"/>
    <property type="project" value="UniProtKB-SubCell"/>
</dbReference>
<evidence type="ECO:0000256" key="1">
    <source>
        <dbReference type="ARBA" id="ARBA00004127"/>
    </source>
</evidence>
<dbReference type="GO" id="GO:0005886">
    <property type="term" value="C:plasma membrane"/>
    <property type="evidence" value="ECO:0007669"/>
    <property type="project" value="TreeGrafter"/>
</dbReference>
<dbReference type="PROSITE" id="PS50850">
    <property type="entry name" value="MFS"/>
    <property type="match status" value="1"/>
</dbReference>
<dbReference type="GO" id="GO:0015174">
    <property type="term" value="F:basic amino acid transmembrane transporter activity"/>
    <property type="evidence" value="ECO:0007669"/>
    <property type="project" value="TreeGrafter"/>
</dbReference>
<dbReference type="Proteomes" id="UP000613177">
    <property type="component" value="Unassembled WGS sequence"/>
</dbReference>
<evidence type="ECO:0000313" key="8">
    <source>
        <dbReference type="EMBL" id="KAG2232681.1"/>
    </source>
</evidence>
<dbReference type="InterPro" id="IPR020846">
    <property type="entry name" value="MFS_dom"/>
</dbReference>
<dbReference type="Gene3D" id="1.20.1720.10">
    <property type="entry name" value="Multidrug resistance protein D"/>
    <property type="match status" value="1"/>
</dbReference>
<feature type="transmembrane region" description="Helical" evidence="6">
    <location>
        <begin position="342"/>
        <end position="360"/>
    </location>
</feature>
<keyword evidence="4 6" id="KW-1133">Transmembrane helix</keyword>
<evidence type="ECO:0000256" key="2">
    <source>
        <dbReference type="ARBA" id="ARBA00022448"/>
    </source>
</evidence>
<comment type="caution">
    <text evidence="8">The sequence shown here is derived from an EMBL/GenBank/DDBJ whole genome shotgun (WGS) entry which is preliminary data.</text>
</comment>
<evidence type="ECO:0000313" key="9">
    <source>
        <dbReference type="Proteomes" id="UP000613177"/>
    </source>
</evidence>
<evidence type="ECO:0000256" key="3">
    <source>
        <dbReference type="ARBA" id="ARBA00022692"/>
    </source>
</evidence>
<evidence type="ECO:0000256" key="4">
    <source>
        <dbReference type="ARBA" id="ARBA00022989"/>
    </source>
</evidence>
<comment type="subcellular location">
    <subcellularLocation>
        <location evidence="1">Endomembrane system</location>
        <topology evidence="1">Multi-pass membrane protein</topology>
    </subcellularLocation>
</comment>
<evidence type="ECO:0000256" key="5">
    <source>
        <dbReference type="ARBA" id="ARBA00023136"/>
    </source>
</evidence>
<dbReference type="InterPro" id="IPR011701">
    <property type="entry name" value="MFS"/>
</dbReference>
<evidence type="ECO:0000259" key="7">
    <source>
        <dbReference type="PROSITE" id="PS50850"/>
    </source>
</evidence>
<dbReference type="SUPFAM" id="SSF103473">
    <property type="entry name" value="MFS general substrate transporter"/>
    <property type="match status" value="1"/>
</dbReference>
<keyword evidence="2" id="KW-0813">Transport</keyword>
<keyword evidence="5 6" id="KW-0472">Membrane</keyword>
<evidence type="ECO:0000256" key="6">
    <source>
        <dbReference type="SAM" id="Phobius"/>
    </source>
</evidence>
<feature type="transmembrane region" description="Helical" evidence="6">
    <location>
        <begin position="372"/>
        <end position="393"/>
    </location>
</feature>
<proteinExistence type="predicted"/>
<dbReference type="PANTHER" id="PTHR23501">
    <property type="entry name" value="MAJOR FACILITATOR SUPERFAMILY"/>
    <property type="match status" value="1"/>
</dbReference>
<accession>A0A8H7SQU5</accession>
<feature type="transmembrane region" description="Helical" evidence="6">
    <location>
        <begin position="57"/>
        <end position="82"/>
    </location>
</feature>
<organism evidence="8 9">
    <name type="scientific">Thamnidium elegans</name>
    <dbReference type="NCBI Taxonomy" id="101142"/>
    <lineage>
        <taxon>Eukaryota</taxon>
        <taxon>Fungi</taxon>
        <taxon>Fungi incertae sedis</taxon>
        <taxon>Mucoromycota</taxon>
        <taxon>Mucoromycotina</taxon>
        <taxon>Mucoromycetes</taxon>
        <taxon>Mucorales</taxon>
        <taxon>Mucorineae</taxon>
        <taxon>Mucoraceae</taxon>
        <taxon>Thamnidium</taxon>
    </lineage>
</organism>
<feature type="transmembrane region" description="Helical" evidence="6">
    <location>
        <begin position="231"/>
        <end position="252"/>
    </location>
</feature>
<dbReference type="GO" id="GO:0000329">
    <property type="term" value="C:fungal-type vacuole membrane"/>
    <property type="evidence" value="ECO:0007669"/>
    <property type="project" value="TreeGrafter"/>
</dbReference>
<feature type="transmembrane region" description="Helical" evidence="6">
    <location>
        <begin position="304"/>
        <end position="330"/>
    </location>
</feature>
<dbReference type="EMBL" id="JAEPRE010000103">
    <property type="protein sequence ID" value="KAG2232681.1"/>
    <property type="molecule type" value="Genomic_DNA"/>
</dbReference>
<gene>
    <name evidence="8" type="ORF">INT48_006860</name>
</gene>
<feature type="transmembrane region" description="Helical" evidence="6">
    <location>
        <begin position="151"/>
        <end position="175"/>
    </location>
</feature>
<dbReference type="AlphaFoldDB" id="A0A8H7SQU5"/>
<feature type="transmembrane region" description="Helical" evidence="6">
    <location>
        <begin position="125"/>
        <end position="145"/>
    </location>
</feature>
<reference evidence="8" key="1">
    <citation type="submission" date="2021-01" db="EMBL/GenBank/DDBJ databases">
        <title>Metabolic potential, ecology and presence of endohyphal bacteria is reflected in genomic diversity of Mucoromycotina.</title>
        <authorList>
            <person name="Muszewska A."/>
            <person name="Okrasinska A."/>
            <person name="Steczkiewicz K."/>
            <person name="Drgas O."/>
            <person name="Orlowska M."/>
            <person name="Perlinska-Lenart U."/>
            <person name="Aleksandrzak-Piekarczyk T."/>
            <person name="Szatraj K."/>
            <person name="Zielenkiewicz U."/>
            <person name="Pilsyk S."/>
            <person name="Malc E."/>
            <person name="Mieczkowski P."/>
            <person name="Kruszewska J.S."/>
            <person name="Biernat P."/>
            <person name="Pawlowska J."/>
        </authorList>
    </citation>
    <scope>NUCLEOTIDE SEQUENCE</scope>
    <source>
        <strain evidence="8">WA0000018081</strain>
    </source>
</reference>
<feature type="transmembrane region" description="Helical" evidence="6">
    <location>
        <begin position="264"/>
        <end position="283"/>
    </location>
</feature>